<dbReference type="Gene3D" id="3.40.50.1000">
    <property type="entry name" value="HAD superfamily/HAD-like"/>
    <property type="match status" value="1"/>
</dbReference>
<accession>A0AA90H031</accession>
<protein>
    <submittedName>
        <fullName evidence="1">Haloacid dehalogenase-like hydrolase</fullName>
    </submittedName>
</protein>
<dbReference type="AlphaFoldDB" id="A0AA90H031"/>
<dbReference type="SFLD" id="SFLDS00003">
    <property type="entry name" value="Haloacid_Dehalogenase"/>
    <property type="match status" value="1"/>
</dbReference>
<dbReference type="InterPro" id="IPR041492">
    <property type="entry name" value="HAD_2"/>
</dbReference>
<reference evidence="1" key="1">
    <citation type="submission" date="2023-05" db="EMBL/GenBank/DDBJ databases">
        <title>Streptantibioticus silvisoli sp. nov., acidotolerant actinomycetes 1 from pine litter.</title>
        <authorList>
            <person name="Swiecimska M."/>
            <person name="Golinska P."/>
            <person name="Sangal V."/>
            <person name="Wachnowicz B."/>
            <person name="Goodfellow M."/>
        </authorList>
    </citation>
    <scope>NUCLEOTIDE SEQUENCE</scope>
    <source>
        <strain evidence="1">SL13</strain>
    </source>
</reference>
<name>A0AA90H031_9ACTN</name>
<dbReference type="InterPro" id="IPR023214">
    <property type="entry name" value="HAD_sf"/>
</dbReference>
<proteinExistence type="predicted"/>
<dbReference type="Pfam" id="PF13419">
    <property type="entry name" value="HAD_2"/>
    <property type="match status" value="1"/>
</dbReference>
<dbReference type="Gene3D" id="1.10.150.240">
    <property type="entry name" value="Putative phosphatase, domain 2"/>
    <property type="match status" value="1"/>
</dbReference>
<dbReference type="InterPro" id="IPR050155">
    <property type="entry name" value="HAD-like_hydrolase_sf"/>
</dbReference>
<dbReference type="InterPro" id="IPR036412">
    <property type="entry name" value="HAD-like_sf"/>
</dbReference>
<dbReference type="GO" id="GO:0006281">
    <property type="term" value="P:DNA repair"/>
    <property type="evidence" value="ECO:0007669"/>
    <property type="project" value="TreeGrafter"/>
</dbReference>
<dbReference type="GO" id="GO:0008967">
    <property type="term" value="F:phosphoglycolate phosphatase activity"/>
    <property type="evidence" value="ECO:0007669"/>
    <property type="project" value="TreeGrafter"/>
</dbReference>
<evidence type="ECO:0000313" key="1">
    <source>
        <dbReference type="EMBL" id="MDI5967990.1"/>
    </source>
</evidence>
<sequence length="240" mass="26113">MHDRKGVTVRLILWDIDHTLIDTRGIGEELSGEAFERTTGQPMLRQARVDGITEAVIFRETAKLHGLNPSRADFERFARELAERHIARLADLQRTGHALPGAGAALQSLAAMDDVAQTAVTGNVRPVAEIKLRAFGLDHHIDWPAGGYGEDADERADLVRLAMRRASTRYGTDIRQQDTVIVGDTPADVAAALDAGVPVIAVASGKFNQDELRDAGAECTLPDLADTEAFIRCVDELRGR</sequence>
<dbReference type="RefSeq" id="WP_271313474.1">
    <property type="nucleotide sequence ID" value="NZ_JABXJJ020000001.1"/>
</dbReference>
<keyword evidence="1" id="KW-0378">Hydrolase</keyword>
<dbReference type="SUPFAM" id="SSF56784">
    <property type="entry name" value="HAD-like"/>
    <property type="match status" value="1"/>
</dbReference>
<dbReference type="InterPro" id="IPR023198">
    <property type="entry name" value="PGP-like_dom2"/>
</dbReference>
<dbReference type="SFLD" id="SFLDG01129">
    <property type="entry name" value="C1.5:_HAD__Beta-PGM__Phosphata"/>
    <property type="match status" value="1"/>
</dbReference>
<dbReference type="PANTHER" id="PTHR43434:SF1">
    <property type="entry name" value="PHOSPHOGLYCOLATE PHOSPHATASE"/>
    <property type="match status" value="1"/>
</dbReference>
<dbReference type="EMBL" id="JABXJJ020000001">
    <property type="protein sequence ID" value="MDI5967990.1"/>
    <property type="molecule type" value="Genomic_DNA"/>
</dbReference>
<comment type="caution">
    <text evidence="1">The sequence shown here is derived from an EMBL/GenBank/DDBJ whole genome shotgun (WGS) entry which is preliminary data.</text>
</comment>
<organism evidence="1">
    <name type="scientific">Streptantibioticus silvisoli</name>
    <dbReference type="NCBI Taxonomy" id="2705255"/>
    <lineage>
        <taxon>Bacteria</taxon>
        <taxon>Bacillati</taxon>
        <taxon>Actinomycetota</taxon>
        <taxon>Actinomycetes</taxon>
        <taxon>Kitasatosporales</taxon>
        <taxon>Streptomycetaceae</taxon>
        <taxon>Streptantibioticus</taxon>
    </lineage>
</organism>
<dbReference type="PANTHER" id="PTHR43434">
    <property type="entry name" value="PHOSPHOGLYCOLATE PHOSPHATASE"/>
    <property type="match status" value="1"/>
</dbReference>
<gene>
    <name evidence="1" type="ORF">POF50_001255</name>
</gene>